<evidence type="ECO:0000313" key="1">
    <source>
        <dbReference type="EMBL" id="KKN51407.1"/>
    </source>
</evidence>
<protein>
    <submittedName>
        <fullName evidence="1">Uncharacterized protein</fullName>
    </submittedName>
</protein>
<organism evidence="1">
    <name type="scientific">marine sediment metagenome</name>
    <dbReference type="NCBI Taxonomy" id="412755"/>
    <lineage>
        <taxon>unclassified sequences</taxon>
        <taxon>metagenomes</taxon>
        <taxon>ecological metagenomes</taxon>
    </lineage>
</organism>
<proteinExistence type="predicted"/>
<accession>A0A0F9RNL2</accession>
<gene>
    <name evidence="1" type="ORF">LCGC14_0623040</name>
</gene>
<comment type="caution">
    <text evidence="1">The sequence shown here is derived from an EMBL/GenBank/DDBJ whole genome shotgun (WGS) entry which is preliminary data.</text>
</comment>
<sequence length="115" mass="11562">MGKLRRTHVKPLSAVAVSTTIASVWDPPAGKRVRVMGVSNIHETAGTALTVAVTDGTAAASGTLGFFSVLASGVADDVDFGDAGLYASLDAEVGIKSLAGAGTISCTLVGREEGW</sequence>
<dbReference type="AlphaFoldDB" id="A0A0F9RNL2"/>
<reference evidence="1" key="1">
    <citation type="journal article" date="2015" name="Nature">
        <title>Complex archaea that bridge the gap between prokaryotes and eukaryotes.</title>
        <authorList>
            <person name="Spang A."/>
            <person name="Saw J.H."/>
            <person name="Jorgensen S.L."/>
            <person name="Zaremba-Niedzwiedzka K."/>
            <person name="Martijn J."/>
            <person name="Lind A.E."/>
            <person name="van Eijk R."/>
            <person name="Schleper C."/>
            <person name="Guy L."/>
            <person name="Ettema T.J."/>
        </authorList>
    </citation>
    <scope>NUCLEOTIDE SEQUENCE</scope>
</reference>
<dbReference type="EMBL" id="LAZR01001064">
    <property type="protein sequence ID" value="KKN51407.1"/>
    <property type="molecule type" value="Genomic_DNA"/>
</dbReference>
<name>A0A0F9RNL2_9ZZZZ</name>